<evidence type="ECO:0000256" key="5">
    <source>
        <dbReference type="ARBA" id="ARBA00023136"/>
    </source>
</evidence>
<keyword evidence="3" id="KW-0732">Signal</keyword>
<evidence type="ECO:0000256" key="6">
    <source>
        <dbReference type="ARBA" id="ARBA00023180"/>
    </source>
</evidence>
<name>A0AB73B4M0_CORFL</name>
<evidence type="ECO:0000256" key="3">
    <source>
        <dbReference type="ARBA" id="ARBA00022729"/>
    </source>
</evidence>
<evidence type="ECO:0000313" key="10">
    <source>
        <dbReference type="Proteomes" id="UP000315353"/>
    </source>
</evidence>
<sequence length="461" mass="48613">MLEQQSAPRSEYFLPSGTQPAVVDVVGEFYHADAIQAVISGINPEEDGSFRFAVTIVPEPDNHSSAAGTALSVRHGDEVLGYIPESLSPAYFPEFSRLYESGAIAMTMAKALVEPRLDGTSGFQLRLALSDPNTNVPANDPPGDPWALLPFGEELAVETAPDAGFAKQNLPQAVLVTVHERAGQTVALLDVYVDGAIYGRLRDTDSEDLLPLVRHYEALGLIVAGYATADSQGRLCVHSKRAAQASEDDLEPQVSPLPPLIPLAPLSPSAVEPAPSAVPQSPSPFAAASNGANDGGESAKELSNPFLDPRPQPQSAPQPASPANGQASPTLGSPSAFSYPSPSAPTTPTAVPAQRQAPAPAAGPSPYGSPYSGPYGLSPQEESPLTVANVFSEQINRPAMWLLWLFTGVLGGHRFYLGNYGIGTLQLLTCGGFGVWTLADAFLISNRARNIENGVEPRWKF</sequence>
<organism evidence="9 10">
    <name type="scientific">Corynebacterium flavescens</name>
    <dbReference type="NCBI Taxonomy" id="28028"/>
    <lineage>
        <taxon>Bacteria</taxon>
        <taxon>Bacillati</taxon>
        <taxon>Actinomycetota</taxon>
        <taxon>Actinomycetes</taxon>
        <taxon>Mycobacteriales</taxon>
        <taxon>Corynebacteriaceae</taxon>
        <taxon>Corynebacterium</taxon>
    </lineage>
</organism>
<evidence type="ECO:0000256" key="2">
    <source>
        <dbReference type="ARBA" id="ARBA00022692"/>
    </source>
</evidence>
<keyword evidence="2" id="KW-0812">Transmembrane</keyword>
<comment type="subcellular location">
    <subcellularLocation>
        <location evidence="1">Membrane</location>
        <topology evidence="1">Multi-pass membrane protein</topology>
    </subcellularLocation>
</comment>
<keyword evidence="6" id="KW-0325">Glycoprotein</keyword>
<dbReference type="AlphaFoldDB" id="A0AB73B4M0"/>
<evidence type="ECO:0000259" key="8">
    <source>
        <dbReference type="Pfam" id="PF05154"/>
    </source>
</evidence>
<keyword evidence="5" id="KW-0472">Membrane</keyword>
<evidence type="ECO:0000313" key="9">
    <source>
        <dbReference type="EMBL" id="GEB96556.1"/>
    </source>
</evidence>
<comment type="caution">
    <text evidence="9">The sequence shown here is derived from an EMBL/GenBank/DDBJ whole genome shotgun (WGS) entry which is preliminary data.</text>
</comment>
<dbReference type="InterPro" id="IPR007829">
    <property type="entry name" value="TM2"/>
</dbReference>
<feature type="compositionally biased region" description="Low complexity" evidence="7">
    <location>
        <begin position="321"/>
        <end position="378"/>
    </location>
</feature>
<dbReference type="PANTHER" id="PTHR21016:SF7">
    <property type="entry name" value="TM2 DOMAIN-CONTAINING PROTEIN 3"/>
    <property type="match status" value="1"/>
</dbReference>
<feature type="domain" description="TM2" evidence="8">
    <location>
        <begin position="399"/>
        <end position="442"/>
    </location>
</feature>
<dbReference type="EMBL" id="BJNB01000001">
    <property type="protein sequence ID" value="GEB96556.1"/>
    <property type="molecule type" value="Genomic_DNA"/>
</dbReference>
<protein>
    <recommendedName>
        <fullName evidence="8">TM2 domain-containing protein</fullName>
    </recommendedName>
</protein>
<feature type="compositionally biased region" description="Low complexity" evidence="7">
    <location>
        <begin position="263"/>
        <end position="289"/>
    </location>
</feature>
<evidence type="ECO:0000256" key="1">
    <source>
        <dbReference type="ARBA" id="ARBA00004141"/>
    </source>
</evidence>
<accession>A0AB73B4M0</accession>
<keyword evidence="4" id="KW-1133">Transmembrane helix</keyword>
<proteinExistence type="predicted"/>
<evidence type="ECO:0000256" key="4">
    <source>
        <dbReference type="ARBA" id="ARBA00022989"/>
    </source>
</evidence>
<feature type="compositionally biased region" description="Pro residues" evidence="7">
    <location>
        <begin position="308"/>
        <end position="320"/>
    </location>
</feature>
<dbReference type="Proteomes" id="UP000315353">
    <property type="component" value="Unassembled WGS sequence"/>
</dbReference>
<dbReference type="InterPro" id="IPR050932">
    <property type="entry name" value="TM2D1-3-like"/>
</dbReference>
<gene>
    <name evidence="9" type="ORF">CFL01nite_00510</name>
</gene>
<dbReference type="GeneID" id="82881605"/>
<dbReference type="RefSeq" id="WP_075729674.1">
    <property type="nucleotide sequence ID" value="NZ_BJNB01000001.1"/>
</dbReference>
<dbReference type="Pfam" id="PF05154">
    <property type="entry name" value="TM2"/>
    <property type="match status" value="1"/>
</dbReference>
<dbReference type="GO" id="GO:0016020">
    <property type="term" value="C:membrane"/>
    <property type="evidence" value="ECO:0007669"/>
    <property type="project" value="UniProtKB-SubCell"/>
</dbReference>
<feature type="region of interest" description="Disordered" evidence="7">
    <location>
        <begin position="246"/>
        <end position="378"/>
    </location>
</feature>
<evidence type="ECO:0000256" key="7">
    <source>
        <dbReference type="SAM" id="MobiDB-lite"/>
    </source>
</evidence>
<reference evidence="9 10" key="1">
    <citation type="submission" date="2019-06" db="EMBL/GenBank/DDBJ databases">
        <title>Whole genome shotgun sequence of Corynebacterium flavescens NBRC 14136.</title>
        <authorList>
            <person name="Hosoyama A."/>
            <person name="Uohara A."/>
            <person name="Ohji S."/>
            <person name="Ichikawa N."/>
        </authorList>
    </citation>
    <scope>NUCLEOTIDE SEQUENCE [LARGE SCALE GENOMIC DNA]</scope>
    <source>
        <strain evidence="9 10">NBRC 14136</strain>
    </source>
</reference>
<dbReference type="PANTHER" id="PTHR21016">
    <property type="entry name" value="BETA-AMYLOID BINDING PROTEIN-RELATED"/>
    <property type="match status" value="1"/>
</dbReference>